<dbReference type="NCBIfam" id="TIGR04370">
    <property type="entry name" value="glyco_rpt_poly"/>
    <property type="match status" value="1"/>
</dbReference>
<proteinExistence type="predicted"/>
<feature type="transmembrane region" description="Helical" evidence="2">
    <location>
        <begin position="26"/>
        <end position="45"/>
    </location>
</feature>
<reference evidence="3 4" key="1">
    <citation type="journal article" date="2019" name="Microbiol. Resour. Announc.">
        <title>Draft Genome Sequences of Type Strains of Gordonibacter faecihominis, Paraeggerthella hongkongensis, Parvibacter caecicola,Slackia equolifaciens, Slackia faecicanis, and Slackia isoflavoniconvertens.</title>
        <authorList>
            <person name="Danylec N."/>
            <person name="Stoll D.A."/>
            <person name="Dotsch A."/>
            <person name="Huch M."/>
        </authorList>
    </citation>
    <scope>NUCLEOTIDE SEQUENCE [LARGE SCALE GENOMIC DNA]</scope>
    <source>
        <strain evidence="3 4">DSM 18785</strain>
    </source>
</reference>
<feature type="transmembrane region" description="Helical" evidence="2">
    <location>
        <begin position="57"/>
        <end position="76"/>
    </location>
</feature>
<feature type="transmembrane region" description="Helical" evidence="2">
    <location>
        <begin position="333"/>
        <end position="354"/>
    </location>
</feature>
<dbReference type="EMBL" id="QICA01000018">
    <property type="protein sequence ID" value="RNL36861.1"/>
    <property type="molecule type" value="Genomic_DNA"/>
</dbReference>
<keyword evidence="2" id="KW-0472">Membrane</keyword>
<feature type="transmembrane region" description="Helical" evidence="2">
    <location>
        <begin position="163"/>
        <end position="182"/>
    </location>
</feature>
<keyword evidence="2" id="KW-0812">Transmembrane</keyword>
<dbReference type="InterPro" id="IPR029468">
    <property type="entry name" value="O-ag_pol_Wzy"/>
</dbReference>
<feature type="transmembrane region" description="Helical" evidence="2">
    <location>
        <begin position="97"/>
        <end position="116"/>
    </location>
</feature>
<evidence type="ECO:0000313" key="3">
    <source>
        <dbReference type="EMBL" id="RNL36861.1"/>
    </source>
</evidence>
<organism evidence="3 4">
    <name type="scientific">Adlercreutzia equolifaciens subsp. celatus DSM 18785</name>
    <dbReference type="NCBI Taxonomy" id="1121021"/>
    <lineage>
        <taxon>Bacteria</taxon>
        <taxon>Bacillati</taxon>
        <taxon>Actinomycetota</taxon>
        <taxon>Coriobacteriia</taxon>
        <taxon>Eggerthellales</taxon>
        <taxon>Eggerthellaceae</taxon>
        <taxon>Adlercreutzia</taxon>
    </lineage>
</organism>
<dbReference type="AlphaFoldDB" id="A0A3N0APT2"/>
<dbReference type="Proteomes" id="UP000278327">
    <property type="component" value="Unassembled WGS sequence"/>
</dbReference>
<dbReference type="Pfam" id="PF14296">
    <property type="entry name" value="O-ag_pol_Wzy"/>
    <property type="match status" value="1"/>
</dbReference>
<evidence type="ECO:0000256" key="2">
    <source>
        <dbReference type="SAM" id="Phobius"/>
    </source>
</evidence>
<keyword evidence="2" id="KW-1133">Transmembrane helix</keyword>
<feature type="transmembrane region" description="Helical" evidence="2">
    <location>
        <begin position="136"/>
        <end position="156"/>
    </location>
</feature>
<protein>
    <recommendedName>
        <fullName evidence="5">Oligosaccharide repeat unit polymerase</fullName>
    </recommendedName>
</protein>
<feature type="transmembrane region" description="Helical" evidence="2">
    <location>
        <begin position="211"/>
        <end position="229"/>
    </location>
</feature>
<sequence length="449" mass="49734">MTAPQNRPRPSGCELLTSIAPIRQRCLYPSLLIIALVSHVVYYANVLNGTYEQCLPLLAAAIAALALGYFLGSVTSPNRVERPAHHRPLDAQSTNRIKNIAFCFFLIGVAAHVVHYTTHPLTSYSASYGANQGSGYVTAFFIFWPLSIILNEFVIARGFGGKSLIWVNRLSLILFCLTYFFLLMKRRQILFLLIALGAIWGPKLKSSVKALVYTGGALLILGFMVFGKIRGYYDVYGLESSITYAIANFTPEWLSLEQTEGKFISRTLDDVFRYVSTSGYDPSVLTGVATCLIPRSLLGGSKPLAFPEWYTSHFYPDNFAAGTGYAGSMVAELFLIGGLTVVIIGYAIFGVLCARIQIRGRRSDDAVGCIVYAVFVYTVLLLPRYDLASLLIDLVFTYLPLIWAVSSSLREGDPRKIPQRKMLEKQRDNARSRQSVSAARRITESDNIS</sequence>
<feature type="transmembrane region" description="Helical" evidence="2">
    <location>
        <begin position="188"/>
        <end position="204"/>
    </location>
</feature>
<accession>A0A3N0APT2</accession>
<gene>
    <name evidence="3" type="ORF">DMP10_09910</name>
</gene>
<evidence type="ECO:0000313" key="4">
    <source>
        <dbReference type="Proteomes" id="UP000278327"/>
    </source>
</evidence>
<feature type="compositionally biased region" description="Basic and acidic residues" evidence="1">
    <location>
        <begin position="418"/>
        <end position="431"/>
    </location>
</feature>
<keyword evidence="4" id="KW-1185">Reference proteome</keyword>
<name>A0A3N0APT2_9ACTN</name>
<feature type="transmembrane region" description="Helical" evidence="2">
    <location>
        <begin position="388"/>
        <end position="406"/>
    </location>
</feature>
<evidence type="ECO:0008006" key="5">
    <source>
        <dbReference type="Google" id="ProtNLM"/>
    </source>
</evidence>
<feature type="transmembrane region" description="Helical" evidence="2">
    <location>
        <begin position="366"/>
        <end position="382"/>
    </location>
</feature>
<feature type="region of interest" description="Disordered" evidence="1">
    <location>
        <begin position="418"/>
        <end position="449"/>
    </location>
</feature>
<evidence type="ECO:0000256" key="1">
    <source>
        <dbReference type="SAM" id="MobiDB-lite"/>
    </source>
</evidence>
<comment type="caution">
    <text evidence="3">The sequence shown here is derived from an EMBL/GenBank/DDBJ whole genome shotgun (WGS) entry which is preliminary data.</text>
</comment>